<dbReference type="HOGENOM" id="CLU_021182_3_3_1"/>
<accession>T1FA70</accession>
<keyword evidence="3" id="KW-1185">Reference proteome</keyword>
<sequence length="465" mass="51270">MAPVLHQCPVCSNHYKITPDGKLCRHGGRVKGQECSGSRKRVDAPQVVTGPPHVAASSDRLIMGVSVSVSEIPTSLDYPLFFDRMTAVLKRVPLHDHIPKPCREKCSNALHELLTAVCCDSGDPAHWCRLFLYFPYVLQKPARGGRRVNQGNQINKRLSEYSTIEVTSLLSGFENHINANPRGHNPDRWINAVSSCIEQGNVSAAVRLVCSPEGLAVNTPETLEKLRFIHPKTPTDRRAFLAQEPTSGCVSSTQVLKAIKSFGNGSSGGLDGLRPQHLKDLLSGPLPIDDLLISLTKFINLVLSGACPPTFSELKFALDRVSHLSVHDALTIVRSALSLPKMVYFLRTSSYINPLLLGRFDDVLRTALSAICNVHLTDKPSGISVQDGKRPDGCTLTPWRAGKCLAWDVTVPGTLAERYVHLTSKECGLAAIRASDEKIKKYELRFFANMYRGPWTHGPQYFKIY</sequence>
<dbReference type="CTD" id="20205719"/>
<protein>
    <submittedName>
        <fullName evidence="1 2">Uncharacterized protein</fullName>
    </submittedName>
</protein>
<reference evidence="3" key="1">
    <citation type="submission" date="2012-12" db="EMBL/GenBank/DDBJ databases">
        <authorList>
            <person name="Hellsten U."/>
            <person name="Grimwood J."/>
            <person name="Chapman J.A."/>
            <person name="Shapiro H."/>
            <person name="Aerts A."/>
            <person name="Otillar R.P."/>
            <person name="Terry A.Y."/>
            <person name="Boore J.L."/>
            <person name="Simakov O."/>
            <person name="Marletaz F."/>
            <person name="Cho S.-J."/>
            <person name="Edsinger-Gonzales E."/>
            <person name="Havlak P."/>
            <person name="Kuo D.-H."/>
            <person name="Larsson T."/>
            <person name="Lv J."/>
            <person name="Arendt D."/>
            <person name="Savage R."/>
            <person name="Osoegawa K."/>
            <person name="de Jong P."/>
            <person name="Lindberg D.R."/>
            <person name="Seaver E.C."/>
            <person name="Weisblat D.A."/>
            <person name="Putnam N.H."/>
            <person name="Grigoriev I.V."/>
            <person name="Rokhsar D.S."/>
        </authorList>
    </citation>
    <scope>NUCLEOTIDE SEQUENCE</scope>
</reference>
<dbReference type="RefSeq" id="XP_009021711.1">
    <property type="nucleotide sequence ID" value="XM_009023463.1"/>
</dbReference>
<dbReference type="OrthoDB" id="7485566at2759"/>
<dbReference type="InParanoid" id="T1FA70"/>
<dbReference type="EMBL" id="KB096983">
    <property type="protein sequence ID" value="ESO00277.1"/>
    <property type="molecule type" value="Genomic_DNA"/>
</dbReference>
<dbReference type="GeneID" id="20205719"/>
<reference evidence="2" key="3">
    <citation type="submission" date="2015-06" db="UniProtKB">
        <authorList>
            <consortium name="EnsemblMetazoa"/>
        </authorList>
    </citation>
    <scope>IDENTIFICATION</scope>
</reference>
<dbReference type="EnsemblMetazoa" id="HelroT176141">
    <property type="protein sequence ID" value="HelroP176141"/>
    <property type="gene ID" value="HelroG176141"/>
</dbReference>
<evidence type="ECO:0000313" key="2">
    <source>
        <dbReference type="EnsemblMetazoa" id="HelroP176141"/>
    </source>
</evidence>
<dbReference type="EMBL" id="AMQM01005557">
    <property type="status" value="NOT_ANNOTATED_CDS"/>
    <property type="molecule type" value="Genomic_DNA"/>
</dbReference>
<reference evidence="1 3" key="2">
    <citation type="journal article" date="2013" name="Nature">
        <title>Insights into bilaterian evolution from three spiralian genomes.</title>
        <authorList>
            <person name="Simakov O."/>
            <person name="Marletaz F."/>
            <person name="Cho S.J."/>
            <person name="Edsinger-Gonzales E."/>
            <person name="Havlak P."/>
            <person name="Hellsten U."/>
            <person name="Kuo D.H."/>
            <person name="Larsson T."/>
            <person name="Lv J."/>
            <person name="Arendt D."/>
            <person name="Savage R."/>
            <person name="Osoegawa K."/>
            <person name="de Jong P."/>
            <person name="Grimwood J."/>
            <person name="Chapman J.A."/>
            <person name="Shapiro H."/>
            <person name="Aerts A."/>
            <person name="Otillar R.P."/>
            <person name="Terry A.Y."/>
            <person name="Boore J.L."/>
            <person name="Grigoriev I.V."/>
            <person name="Lindberg D.R."/>
            <person name="Seaver E.C."/>
            <person name="Weisblat D.A."/>
            <person name="Putnam N.H."/>
            <person name="Rokhsar D.S."/>
        </authorList>
    </citation>
    <scope>NUCLEOTIDE SEQUENCE</scope>
</reference>
<dbReference type="Proteomes" id="UP000015101">
    <property type="component" value="Unassembled WGS sequence"/>
</dbReference>
<name>T1FA70_HELRO</name>
<dbReference type="KEGG" id="hro:HELRODRAFT_176141"/>
<organism evidence="2 3">
    <name type="scientific">Helobdella robusta</name>
    <name type="common">Californian leech</name>
    <dbReference type="NCBI Taxonomy" id="6412"/>
    <lineage>
        <taxon>Eukaryota</taxon>
        <taxon>Metazoa</taxon>
        <taxon>Spiralia</taxon>
        <taxon>Lophotrochozoa</taxon>
        <taxon>Annelida</taxon>
        <taxon>Clitellata</taxon>
        <taxon>Hirudinea</taxon>
        <taxon>Rhynchobdellida</taxon>
        <taxon>Glossiphoniidae</taxon>
        <taxon>Helobdella</taxon>
    </lineage>
</organism>
<evidence type="ECO:0000313" key="1">
    <source>
        <dbReference type="EMBL" id="ESO00277.1"/>
    </source>
</evidence>
<evidence type="ECO:0000313" key="3">
    <source>
        <dbReference type="Proteomes" id="UP000015101"/>
    </source>
</evidence>
<gene>
    <name evidence="2" type="primary">20205719</name>
    <name evidence="1" type="ORF">HELRODRAFT_176141</name>
</gene>
<proteinExistence type="predicted"/>
<dbReference type="AlphaFoldDB" id="T1FA70"/>